<name>A0ABV5JI97_9RHOB</name>
<dbReference type="EMBL" id="JBHMEA010000048">
    <property type="protein sequence ID" value="MFB9233185.1"/>
    <property type="molecule type" value="Genomic_DNA"/>
</dbReference>
<evidence type="ECO:0000313" key="4">
    <source>
        <dbReference type="EMBL" id="MFB9233185.1"/>
    </source>
</evidence>
<feature type="domain" description="Methyltransferase small" evidence="3">
    <location>
        <begin position="35"/>
        <end position="128"/>
    </location>
</feature>
<dbReference type="PANTHER" id="PTHR47739:SF1">
    <property type="entry name" value="TRNA1(VAL) (ADENINE(37)-N6)-METHYLTRANSFERASE"/>
    <property type="match status" value="1"/>
</dbReference>
<dbReference type="InterPro" id="IPR050210">
    <property type="entry name" value="tRNA_Adenine-N(6)_MTase"/>
</dbReference>
<dbReference type="Gene3D" id="3.40.50.150">
    <property type="entry name" value="Vaccinia Virus protein VP39"/>
    <property type="match status" value="1"/>
</dbReference>
<dbReference type="GO" id="GO:0008168">
    <property type="term" value="F:methyltransferase activity"/>
    <property type="evidence" value="ECO:0007669"/>
    <property type="project" value="UniProtKB-KW"/>
</dbReference>
<dbReference type="GO" id="GO:0032259">
    <property type="term" value="P:methylation"/>
    <property type="evidence" value="ECO:0007669"/>
    <property type="project" value="UniProtKB-KW"/>
</dbReference>
<dbReference type="InterPro" id="IPR007848">
    <property type="entry name" value="Small_mtfrase_dom"/>
</dbReference>
<dbReference type="EC" id="2.1.1.223" evidence="4"/>
<sequence length="255" mass="27495">MRFDPNTLTSDHFLGGALDILQPAKGYRAGVDPVLLAASVPAIPGQSVLELGCGAGVASLCLGHRVKGLSLSGIELQPEYSELAVQNAARNNLEMAVYNGDLRVLPKELLNQSFDHIIANPPYFDRAHGTAAPDAGRDIALAGATLMKDWVQAAAKRLKPKGYATFIQDIRRLPELLEAVSARLGSIEILPLAARLGRDSHLFLLRARKGGRAAFRLYSPRVMHQGVAHAGDRESYTDQIRSVLRDGVALKFGGR</sequence>
<evidence type="ECO:0000259" key="3">
    <source>
        <dbReference type="Pfam" id="PF05175"/>
    </source>
</evidence>
<keyword evidence="4" id="KW-0808">Transferase</keyword>
<keyword evidence="5" id="KW-1185">Reference proteome</keyword>
<keyword evidence="2" id="KW-0949">S-adenosyl-L-methionine</keyword>
<evidence type="ECO:0000313" key="5">
    <source>
        <dbReference type="Proteomes" id="UP001589683"/>
    </source>
</evidence>
<dbReference type="Pfam" id="PF05175">
    <property type="entry name" value="MTS"/>
    <property type="match status" value="1"/>
</dbReference>
<organism evidence="4 5">
    <name type="scientific">Pseudohalocynthiibacter aestuariivivens</name>
    <dbReference type="NCBI Taxonomy" id="1591409"/>
    <lineage>
        <taxon>Bacteria</taxon>
        <taxon>Pseudomonadati</taxon>
        <taxon>Pseudomonadota</taxon>
        <taxon>Alphaproteobacteria</taxon>
        <taxon>Rhodobacterales</taxon>
        <taxon>Paracoccaceae</taxon>
        <taxon>Pseudohalocynthiibacter</taxon>
    </lineage>
</organism>
<dbReference type="PANTHER" id="PTHR47739">
    <property type="entry name" value="TRNA1(VAL) (ADENINE(37)-N6)-METHYLTRANSFERASE"/>
    <property type="match status" value="1"/>
</dbReference>
<reference evidence="4 5" key="1">
    <citation type="submission" date="2024-09" db="EMBL/GenBank/DDBJ databases">
        <authorList>
            <person name="Sun Q."/>
            <person name="Mori K."/>
        </authorList>
    </citation>
    <scope>NUCLEOTIDE SEQUENCE [LARGE SCALE GENOMIC DNA]</scope>
    <source>
        <strain evidence="4 5">CECT 8726</strain>
    </source>
</reference>
<evidence type="ECO:0000256" key="1">
    <source>
        <dbReference type="ARBA" id="ARBA00022603"/>
    </source>
</evidence>
<dbReference type="RefSeq" id="WP_213889452.1">
    <property type="nucleotide sequence ID" value="NZ_JAGFNU010000006.1"/>
</dbReference>
<dbReference type="CDD" id="cd02440">
    <property type="entry name" value="AdoMet_MTases"/>
    <property type="match status" value="1"/>
</dbReference>
<dbReference type="SUPFAM" id="SSF53335">
    <property type="entry name" value="S-adenosyl-L-methionine-dependent methyltransferases"/>
    <property type="match status" value="1"/>
</dbReference>
<keyword evidence="1 4" id="KW-0489">Methyltransferase</keyword>
<accession>A0ABV5JI97</accession>
<gene>
    <name evidence="4" type="ORF">ACFFUT_15445</name>
</gene>
<dbReference type="InterPro" id="IPR002052">
    <property type="entry name" value="DNA_methylase_N6_adenine_CS"/>
</dbReference>
<dbReference type="InterPro" id="IPR029063">
    <property type="entry name" value="SAM-dependent_MTases_sf"/>
</dbReference>
<proteinExistence type="predicted"/>
<dbReference type="PROSITE" id="PS00092">
    <property type="entry name" value="N6_MTASE"/>
    <property type="match status" value="1"/>
</dbReference>
<comment type="caution">
    <text evidence="4">The sequence shown here is derived from an EMBL/GenBank/DDBJ whole genome shotgun (WGS) entry which is preliminary data.</text>
</comment>
<protein>
    <submittedName>
        <fullName evidence="4">tRNA1(Val) (Adenine(37)-N6)-methyltransferase</fullName>
        <ecNumber evidence="4">2.1.1.223</ecNumber>
    </submittedName>
</protein>
<dbReference type="Proteomes" id="UP001589683">
    <property type="component" value="Unassembled WGS sequence"/>
</dbReference>
<evidence type="ECO:0000256" key="2">
    <source>
        <dbReference type="ARBA" id="ARBA00022691"/>
    </source>
</evidence>